<name>A0A5P8E8X6_9BACT</name>
<dbReference type="RefSeq" id="WP_111897567.1">
    <property type="nucleotide sequence ID" value="NZ_CP033459.1"/>
</dbReference>
<dbReference type="Proteomes" id="UP000249375">
    <property type="component" value="Chromosome"/>
</dbReference>
<dbReference type="EMBL" id="CP033459">
    <property type="protein sequence ID" value="QFQ13337.1"/>
    <property type="molecule type" value="Genomic_DNA"/>
</dbReference>
<accession>A0A5P8E8X6</accession>
<dbReference type="AlphaFoldDB" id="A0A5P8E8X6"/>
<proteinExistence type="predicted"/>
<organism evidence="1 2">
    <name type="scientific">Pseudoprevotella muciniphila</name>
    <dbReference type="NCBI Taxonomy" id="2133944"/>
    <lineage>
        <taxon>Bacteria</taxon>
        <taxon>Pseudomonadati</taxon>
        <taxon>Bacteroidota</taxon>
        <taxon>Bacteroidia</taxon>
        <taxon>Bacteroidales</taxon>
        <taxon>Prevotellaceae</taxon>
        <taxon>Pseudoprevotella</taxon>
    </lineage>
</organism>
<protein>
    <recommendedName>
        <fullName evidence="3">Glycine zipper family protein</fullName>
    </recommendedName>
</protein>
<evidence type="ECO:0000313" key="1">
    <source>
        <dbReference type="EMBL" id="QFQ13337.1"/>
    </source>
</evidence>
<dbReference type="InterPro" id="IPR018247">
    <property type="entry name" value="EF_Hand_1_Ca_BS"/>
</dbReference>
<dbReference type="OrthoDB" id="1086478at2"/>
<keyword evidence="2" id="KW-1185">Reference proteome</keyword>
<dbReference type="PROSITE" id="PS00018">
    <property type="entry name" value="EF_HAND_1"/>
    <property type="match status" value="1"/>
</dbReference>
<gene>
    <name evidence="1" type="ORF">C7Y71_010135</name>
</gene>
<reference evidence="1 2" key="1">
    <citation type="submission" date="2018-11" db="EMBL/GenBank/DDBJ databases">
        <authorList>
            <person name="Na S.W."/>
            <person name="Baik M."/>
        </authorList>
    </citation>
    <scope>NUCLEOTIDE SEQUENCE [LARGE SCALE GENOMIC DNA]</scope>
    <source>
        <strain evidence="1 2">E39</strain>
    </source>
</reference>
<dbReference type="PROSITE" id="PS51257">
    <property type="entry name" value="PROKAR_LIPOPROTEIN"/>
    <property type="match status" value="1"/>
</dbReference>
<dbReference type="KEGG" id="alq:C7Y71_010135"/>
<sequence length="214" mass="22534">MKKLTALLLATALVTTSCESYEQFWGTATGAGIGGMFGSAIGGIMGGPRGSDAGAVIGMVTGAVVGAAATSPEVMDETARRPSSKGDVRYDNDYAYTTPTSLYNYIEVQNVSFSDKNNNHMIDAGEVAYVTMEIYNRSSETMYDVAPQVTCDNKRVLISPTAIVSQLDSGKGVKYKAMVKGADNLRNGTAKFTVAFGSGSNRVVAKTFTLNTGK</sequence>
<evidence type="ECO:0008006" key="3">
    <source>
        <dbReference type="Google" id="ProtNLM"/>
    </source>
</evidence>
<evidence type="ECO:0000313" key="2">
    <source>
        <dbReference type="Proteomes" id="UP000249375"/>
    </source>
</evidence>